<keyword evidence="13" id="KW-1185">Reference proteome</keyword>
<keyword evidence="9 12" id="KW-0503">Monooxygenase</keyword>
<dbReference type="PANTHER" id="PTHR42747">
    <property type="entry name" value="NITRONATE MONOOXYGENASE-RELATED"/>
    <property type="match status" value="1"/>
</dbReference>
<evidence type="ECO:0000256" key="2">
    <source>
        <dbReference type="ARBA" id="ARBA00003535"/>
    </source>
</evidence>
<evidence type="ECO:0000256" key="5">
    <source>
        <dbReference type="ARBA" id="ARBA00022575"/>
    </source>
</evidence>
<evidence type="ECO:0000256" key="1">
    <source>
        <dbReference type="ARBA" id="ARBA00001917"/>
    </source>
</evidence>
<keyword evidence="6" id="KW-0285">Flavoprotein</keyword>
<evidence type="ECO:0000256" key="8">
    <source>
        <dbReference type="ARBA" id="ARBA00023002"/>
    </source>
</evidence>
<dbReference type="SUPFAM" id="SSF51412">
    <property type="entry name" value="Inosine monophosphate dehydrogenase (IMPDH)"/>
    <property type="match status" value="1"/>
</dbReference>
<evidence type="ECO:0000256" key="10">
    <source>
        <dbReference type="ARBA" id="ARBA00031155"/>
    </source>
</evidence>
<gene>
    <name evidence="12" type="ORF">MUN88_00820</name>
</gene>
<dbReference type="EMBL" id="CP095072">
    <property type="protein sequence ID" value="UOQ48737.1"/>
    <property type="molecule type" value="Genomic_DNA"/>
</dbReference>
<proteinExistence type="inferred from homology"/>
<evidence type="ECO:0000256" key="4">
    <source>
        <dbReference type="ARBA" id="ARBA00013457"/>
    </source>
</evidence>
<protein>
    <recommendedName>
        <fullName evidence="4">Probable nitronate monooxygenase</fullName>
    </recommendedName>
    <alternativeName>
        <fullName evidence="10">Propionate 3-nitronate monooxygenase</fullName>
    </alternativeName>
</protein>
<dbReference type="Pfam" id="PF03060">
    <property type="entry name" value="NMO"/>
    <property type="match status" value="1"/>
</dbReference>
<evidence type="ECO:0000313" key="13">
    <source>
        <dbReference type="Proteomes" id="UP000831782"/>
    </source>
</evidence>
<comment type="catalytic activity">
    <reaction evidence="11">
        <text>3 propionate 3-nitronate + 3 O2 + H2O = 3 3-oxopropanoate + 2 nitrate + nitrite + H2O2 + 3 H(+)</text>
        <dbReference type="Rhea" id="RHEA:57332"/>
        <dbReference type="ChEBI" id="CHEBI:15377"/>
        <dbReference type="ChEBI" id="CHEBI:15378"/>
        <dbReference type="ChEBI" id="CHEBI:15379"/>
        <dbReference type="ChEBI" id="CHEBI:16240"/>
        <dbReference type="ChEBI" id="CHEBI:16301"/>
        <dbReference type="ChEBI" id="CHEBI:17632"/>
        <dbReference type="ChEBI" id="CHEBI:33190"/>
        <dbReference type="ChEBI" id="CHEBI:136067"/>
    </reaction>
</comment>
<keyword evidence="5" id="KW-0216">Detoxification</keyword>
<evidence type="ECO:0000313" key="12">
    <source>
        <dbReference type="EMBL" id="UOQ48737.1"/>
    </source>
</evidence>
<sequence>MWNDNLFTKALNTQYPIIQAGMAGGPTTPELVAAVSNAGGLGTLGAGYMKPNQMKEAIQRIQELTNQPFAVNLFIPEIQDVSERQIKKANELLQPFREELKLTEPEIATSSTETFEKQLEVVMQEEVAVCSFTFGVPSTRVIQQLKEKNIVVVGTATTVKEALINEEKGVDMVVMQGSEAGGHRGTFADTFENGMVGTMSLIPQTVDQVNIPVIAAGGIMDGRGVLAALTLGAQAVQMGTAFLTVLESGAKQQHIAAILNSTEAQTVITSVISGKPARGIQNEFITKLQPYEKSLPEYPILNTLTKSIRSEAAKQNRPEWVHMWSGQSPRLCKRQTVEKLIADIAAQVDEIMKSRR</sequence>
<evidence type="ECO:0000256" key="9">
    <source>
        <dbReference type="ARBA" id="ARBA00023033"/>
    </source>
</evidence>
<comment type="function">
    <text evidence="2">Nitronate monooxygenase that uses molecular oxygen to catalyze the oxidative denitrification of alkyl nitronates. Acts on propionate 3-nitronate (P3N), the presumed physiological substrate. Probably functions in the detoxification of P3N, a metabolic poison produced by plants and fungi as a defense mechanism.</text>
</comment>
<dbReference type="RefSeq" id="WP_244719722.1">
    <property type="nucleotide sequence ID" value="NZ_CP095072.1"/>
</dbReference>
<dbReference type="InterPro" id="IPR013785">
    <property type="entry name" value="Aldolase_TIM"/>
</dbReference>
<dbReference type="GO" id="GO:0004497">
    <property type="term" value="F:monooxygenase activity"/>
    <property type="evidence" value="ECO:0007669"/>
    <property type="project" value="UniProtKB-KW"/>
</dbReference>
<dbReference type="InterPro" id="IPR004136">
    <property type="entry name" value="NMO"/>
</dbReference>
<organism evidence="12 13">
    <name type="scientific">Gracilibacillus caseinilyticus</name>
    <dbReference type="NCBI Taxonomy" id="2932256"/>
    <lineage>
        <taxon>Bacteria</taxon>
        <taxon>Bacillati</taxon>
        <taxon>Bacillota</taxon>
        <taxon>Bacilli</taxon>
        <taxon>Bacillales</taxon>
        <taxon>Bacillaceae</taxon>
        <taxon>Gracilibacillus</taxon>
    </lineage>
</organism>
<reference evidence="12 13" key="1">
    <citation type="submission" date="2022-04" db="EMBL/GenBank/DDBJ databases">
        <title>Gracilibacillus sp. isolated from saltern.</title>
        <authorList>
            <person name="Won M."/>
            <person name="Lee C.-M."/>
            <person name="Woen H.-Y."/>
            <person name="Kwon S.-W."/>
        </authorList>
    </citation>
    <scope>NUCLEOTIDE SEQUENCE [LARGE SCALE GENOMIC DNA]</scope>
    <source>
        <strain evidence="12 13">SSWR10-1</strain>
    </source>
</reference>
<accession>A0ABY4EY05</accession>
<name>A0ABY4EY05_9BACI</name>
<evidence type="ECO:0000256" key="7">
    <source>
        <dbReference type="ARBA" id="ARBA00022643"/>
    </source>
</evidence>
<evidence type="ECO:0000256" key="6">
    <source>
        <dbReference type="ARBA" id="ARBA00022630"/>
    </source>
</evidence>
<evidence type="ECO:0000256" key="3">
    <source>
        <dbReference type="ARBA" id="ARBA00009881"/>
    </source>
</evidence>
<comment type="cofactor">
    <cofactor evidence="1">
        <name>FMN</name>
        <dbReference type="ChEBI" id="CHEBI:58210"/>
    </cofactor>
</comment>
<keyword evidence="8" id="KW-0560">Oxidoreductase</keyword>
<keyword evidence="7" id="KW-0288">FMN</keyword>
<evidence type="ECO:0000256" key="11">
    <source>
        <dbReference type="ARBA" id="ARBA00049401"/>
    </source>
</evidence>
<comment type="similarity">
    <text evidence="3">Belongs to the nitronate monooxygenase family. NMO class I subfamily.</text>
</comment>
<dbReference type="Proteomes" id="UP000831782">
    <property type="component" value="Chromosome"/>
</dbReference>
<dbReference type="Gene3D" id="3.20.20.70">
    <property type="entry name" value="Aldolase class I"/>
    <property type="match status" value="1"/>
</dbReference>
<dbReference type="CDD" id="cd04730">
    <property type="entry name" value="NPD_like"/>
    <property type="match status" value="1"/>
</dbReference>
<dbReference type="PANTHER" id="PTHR42747:SF3">
    <property type="entry name" value="NITRONATE MONOOXYGENASE-RELATED"/>
    <property type="match status" value="1"/>
</dbReference>